<feature type="coiled-coil region" evidence="1">
    <location>
        <begin position="134"/>
        <end position="168"/>
    </location>
</feature>
<proteinExistence type="predicted"/>
<keyword evidence="3" id="KW-1185">Reference proteome</keyword>
<reference evidence="2 3" key="1">
    <citation type="submission" date="2014-04" db="EMBL/GenBank/DDBJ databases">
        <authorList>
            <consortium name="DOE Joint Genome Institute"/>
            <person name="Kuo A."/>
            <person name="Tarkka M."/>
            <person name="Buscot F."/>
            <person name="Kohler A."/>
            <person name="Nagy L.G."/>
            <person name="Floudas D."/>
            <person name="Copeland A."/>
            <person name="Barry K.W."/>
            <person name="Cichocki N."/>
            <person name="Veneault-Fourrey C."/>
            <person name="LaButti K."/>
            <person name="Lindquist E.A."/>
            <person name="Lipzen A."/>
            <person name="Lundell T."/>
            <person name="Morin E."/>
            <person name="Murat C."/>
            <person name="Sun H."/>
            <person name="Tunlid A."/>
            <person name="Henrissat B."/>
            <person name="Grigoriev I.V."/>
            <person name="Hibbett D.S."/>
            <person name="Martin F."/>
            <person name="Nordberg H.P."/>
            <person name="Cantor M.N."/>
            <person name="Hua S.X."/>
        </authorList>
    </citation>
    <scope>NUCLEOTIDE SEQUENCE [LARGE SCALE GENOMIC DNA]</scope>
    <source>
        <strain evidence="2 3">F 1598</strain>
    </source>
</reference>
<sequence>MAFLTNFLPNRTLANKTPPNFSDADMIEVEAGQNTRALVVYKSKIPDNDMDNEPITSTNLRTPRKYVPDRLEEPFMPSKRQYREVDNSITLREQNRMLTAANENLLRNQMILIQQAEETTQQIVRVEEHRKNDYKEMSQRVEEATRQVTQAQKQREQDLEAMQVAQQRFQQEMTN</sequence>
<evidence type="ECO:0000313" key="2">
    <source>
        <dbReference type="EMBL" id="KIM72548.1"/>
    </source>
</evidence>
<evidence type="ECO:0000256" key="1">
    <source>
        <dbReference type="SAM" id="Coils"/>
    </source>
</evidence>
<dbReference type="AlphaFoldDB" id="A0A0C3AFH8"/>
<accession>A0A0C3AFH8</accession>
<keyword evidence="1" id="KW-0175">Coiled coil</keyword>
<dbReference type="Proteomes" id="UP000054166">
    <property type="component" value="Unassembled WGS sequence"/>
</dbReference>
<evidence type="ECO:0000313" key="3">
    <source>
        <dbReference type="Proteomes" id="UP000054166"/>
    </source>
</evidence>
<name>A0A0C3AFH8_PILCF</name>
<organism evidence="2 3">
    <name type="scientific">Piloderma croceum (strain F 1598)</name>
    <dbReference type="NCBI Taxonomy" id="765440"/>
    <lineage>
        <taxon>Eukaryota</taxon>
        <taxon>Fungi</taxon>
        <taxon>Dikarya</taxon>
        <taxon>Basidiomycota</taxon>
        <taxon>Agaricomycotina</taxon>
        <taxon>Agaricomycetes</taxon>
        <taxon>Agaricomycetidae</taxon>
        <taxon>Atheliales</taxon>
        <taxon>Atheliaceae</taxon>
        <taxon>Piloderma</taxon>
    </lineage>
</organism>
<gene>
    <name evidence="2" type="ORF">PILCRDRAFT_93426</name>
</gene>
<reference evidence="3" key="2">
    <citation type="submission" date="2015-01" db="EMBL/GenBank/DDBJ databases">
        <title>Evolutionary Origins and Diversification of the Mycorrhizal Mutualists.</title>
        <authorList>
            <consortium name="DOE Joint Genome Institute"/>
            <consortium name="Mycorrhizal Genomics Consortium"/>
            <person name="Kohler A."/>
            <person name="Kuo A."/>
            <person name="Nagy L.G."/>
            <person name="Floudas D."/>
            <person name="Copeland A."/>
            <person name="Barry K.W."/>
            <person name="Cichocki N."/>
            <person name="Veneault-Fourrey C."/>
            <person name="LaButti K."/>
            <person name="Lindquist E.A."/>
            <person name="Lipzen A."/>
            <person name="Lundell T."/>
            <person name="Morin E."/>
            <person name="Murat C."/>
            <person name="Riley R."/>
            <person name="Ohm R."/>
            <person name="Sun H."/>
            <person name="Tunlid A."/>
            <person name="Henrissat B."/>
            <person name="Grigoriev I.V."/>
            <person name="Hibbett D.S."/>
            <person name="Martin F."/>
        </authorList>
    </citation>
    <scope>NUCLEOTIDE SEQUENCE [LARGE SCALE GENOMIC DNA]</scope>
    <source>
        <strain evidence="3">F 1598</strain>
    </source>
</reference>
<protein>
    <submittedName>
        <fullName evidence="2">Uncharacterized protein</fullName>
    </submittedName>
</protein>
<dbReference type="InParanoid" id="A0A0C3AFH8"/>
<dbReference type="HOGENOM" id="CLU_1533158_0_0_1"/>
<dbReference type="EMBL" id="KN833123">
    <property type="protein sequence ID" value="KIM72548.1"/>
    <property type="molecule type" value="Genomic_DNA"/>
</dbReference>